<dbReference type="GO" id="GO:0005886">
    <property type="term" value="C:plasma membrane"/>
    <property type="evidence" value="ECO:0007669"/>
    <property type="project" value="UniProtKB-SubCell"/>
</dbReference>
<evidence type="ECO:0000256" key="6">
    <source>
        <dbReference type="SAM" id="MobiDB-lite"/>
    </source>
</evidence>
<dbReference type="EMBL" id="JAVIJP010000052">
    <property type="protein sequence ID" value="KAL3625119.1"/>
    <property type="molecule type" value="Genomic_DNA"/>
</dbReference>
<gene>
    <name evidence="9" type="ORF">CASFOL_030573</name>
</gene>
<feature type="region of interest" description="Disordered" evidence="6">
    <location>
        <begin position="106"/>
        <end position="167"/>
    </location>
</feature>
<feature type="transmembrane region" description="Helical" evidence="7">
    <location>
        <begin position="174"/>
        <end position="199"/>
    </location>
</feature>
<dbReference type="GO" id="GO:0006952">
    <property type="term" value="P:defense response"/>
    <property type="evidence" value="ECO:0007669"/>
    <property type="project" value="UniProtKB-KW"/>
</dbReference>
<sequence length="209" mass="23088">MAGKAHQEATVYEEFEPFCKWQRNEDRDILEINLKDFKKEQLRVQISNHGMLKISGERQLVNSSTKEKFYKEIPVPNNAYDTQAIHAKLIAGWLYITMPKLNPVPKPSIGNTSASSEPSSKTLDDQTPKAELVKDESSKAAPPPKEQTPASGGKSPTGFELEGGKRSRASRPRLAKVAVSLAATAAAMAVLIAYVVYMFRSTVVGFEDY</sequence>
<feature type="compositionally biased region" description="Basic and acidic residues" evidence="6">
    <location>
        <begin position="122"/>
        <end position="138"/>
    </location>
</feature>
<keyword evidence="2" id="KW-1003">Cell membrane</keyword>
<reference evidence="10" key="1">
    <citation type="journal article" date="2024" name="IScience">
        <title>Strigolactones Initiate the Formation of Haustorium-like Structures in Castilleja.</title>
        <authorList>
            <person name="Buerger M."/>
            <person name="Peterson D."/>
            <person name="Chory J."/>
        </authorList>
    </citation>
    <scope>NUCLEOTIDE SEQUENCE [LARGE SCALE GENOMIC DNA]</scope>
</reference>
<protein>
    <recommendedName>
        <fullName evidence="8">SHSP domain-containing protein</fullName>
    </recommendedName>
</protein>
<evidence type="ECO:0000256" key="2">
    <source>
        <dbReference type="ARBA" id="ARBA00022475"/>
    </source>
</evidence>
<dbReference type="InterPro" id="IPR008978">
    <property type="entry name" value="HSP20-like_chaperone"/>
</dbReference>
<dbReference type="InterPro" id="IPR002068">
    <property type="entry name" value="A-crystallin/Hsp20_dom"/>
</dbReference>
<dbReference type="PROSITE" id="PS01031">
    <property type="entry name" value="SHSP"/>
    <property type="match status" value="1"/>
</dbReference>
<dbReference type="Gene3D" id="2.60.40.790">
    <property type="match status" value="1"/>
</dbReference>
<evidence type="ECO:0000256" key="1">
    <source>
        <dbReference type="ARBA" id="ARBA00004162"/>
    </source>
</evidence>
<keyword evidence="10" id="KW-1185">Reference proteome</keyword>
<evidence type="ECO:0000313" key="10">
    <source>
        <dbReference type="Proteomes" id="UP001632038"/>
    </source>
</evidence>
<dbReference type="SUPFAM" id="SSF49764">
    <property type="entry name" value="HSP20-like chaperones"/>
    <property type="match status" value="1"/>
</dbReference>
<dbReference type="Pfam" id="PF00011">
    <property type="entry name" value="HSP20"/>
    <property type="match status" value="1"/>
</dbReference>
<accession>A0ABD3C721</accession>
<evidence type="ECO:0000256" key="5">
    <source>
        <dbReference type="RuleBase" id="RU003616"/>
    </source>
</evidence>
<comment type="caution">
    <text evidence="9">The sequence shown here is derived from an EMBL/GenBank/DDBJ whole genome shotgun (WGS) entry which is preliminary data.</text>
</comment>
<evidence type="ECO:0000256" key="4">
    <source>
        <dbReference type="PROSITE-ProRule" id="PRU00285"/>
    </source>
</evidence>
<evidence type="ECO:0000259" key="8">
    <source>
        <dbReference type="PROSITE" id="PS01031"/>
    </source>
</evidence>
<comment type="subcellular location">
    <subcellularLocation>
        <location evidence="1">Cell membrane</location>
        <topology evidence="1">Single-pass membrane protein</topology>
    </subcellularLocation>
</comment>
<evidence type="ECO:0000256" key="7">
    <source>
        <dbReference type="SAM" id="Phobius"/>
    </source>
</evidence>
<evidence type="ECO:0000313" key="9">
    <source>
        <dbReference type="EMBL" id="KAL3625119.1"/>
    </source>
</evidence>
<evidence type="ECO:0000256" key="3">
    <source>
        <dbReference type="ARBA" id="ARBA00022821"/>
    </source>
</evidence>
<dbReference type="PANTHER" id="PTHR43670:SF114">
    <property type="entry name" value="OS05G0592000 PROTEIN"/>
    <property type="match status" value="1"/>
</dbReference>
<feature type="domain" description="SHSP" evidence="8">
    <location>
        <begin position="9"/>
        <end position="115"/>
    </location>
</feature>
<keyword evidence="7" id="KW-0812">Transmembrane</keyword>
<proteinExistence type="inferred from homology"/>
<keyword evidence="3" id="KW-0611">Plant defense</keyword>
<dbReference type="Proteomes" id="UP001632038">
    <property type="component" value="Unassembled WGS sequence"/>
</dbReference>
<keyword evidence="7" id="KW-0472">Membrane</keyword>
<dbReference type="PANTHER" id="PTHR43670">
    <property type="entry name" value="HEAT SHOCK PROTEIN 26"/>
    <property type="match status" value="1"/>
</dbReference>
<keyword evidence="7" id="KW-1133">Transmembrane helix</keyword>
<organism evidence="9 10">
    <name type="scientific">Castilleja foliolosa</name>
    <dbReference type="NCBI Taxonomy" id="1961234"/>
    <lineage>
        <taxon>Eukaryota</taxon>
        <taxon>Viridiplantae</taxon>
        <taxon>Streptophyta</taxon>
        <taxon>Embryophyta</taxon>
        <taxon>Tracheophyta</taxon>
        <taxon>Spermatophyta</taxon>
        <taxon>Magnoliopsida</taxon>
        <taxon>eudicotyledons</taxon>
        <taxon>Gunneridae</taxon>
        <taxon>Pentapetalae</taxon>
        <taxon>asterids</taxon>
        <taxon>lamiids</taxon>
        <taxon>Lamiales</taxon>
        <taxon>Orobanchaceae</taxon>
        <taxon>Pedicularideae</taxon>
        <taxon>Castillejinae</taxon>
        <taxon>Castilleja</taxon>
    </lineage>
</organism>
<feature type="compositionally biased region" description="Polar residues" evidence="6">
    <location>
        <begin position="109"/>
        <end position="121"/>
    </location>
</feature>
<comment type="similarity">
    <text evidence="4 5">Belongs to the small heat shock protein (HSP20) family.</text>
</comment>
<dbReference type="CDD" id="cd06464">
    <property type="entry name" value="ACD_sHsps-like"/>
    <property type="match status" value="1"/>
</dbReference>
<dbReference type="AlphaFoldDB" id="A0ABD3C721"/>
<name>A0ABD3C721_9LAMI</name>